<protein>
    <submittedName>
        <fullName evidence="1">Uncharacterized protein</fullName>
    </submittedName>
</protein>
<gene>
    <name evidence="1" type="ORF">AAD027_11530</name>
</gene>
<reference evidence="1 2" key="1">
    <citation type="submission" date="2024-04" db="EMBL/GenBank/DDBJ databases">
        <title>Draft genome sequence of Pseudoxanthomonas putridarboris WD12.</title>
        <authorList>
            <person name="Oh J."/>
        </authorList>
    </citation>
    <scope>NUCLEOTIDE SEQUENCE [LARGE SCALE GENOMIC DNA]</scope>
    <source>
        <strain evidence="1 2">WD12</strain>
    </source>
</reference>
<name>A0ABU9J178_9GAMM</name>
<evidence type="ECO:0000313" key="2">
    <source>
        <dbReference type="Proteomes" id="UP001459204"/>
    </source>
</evidence>
<dbReference type="Proteomes" id="UP001459204">
    <property type="component" value="Unassembled WGS sequence"/>
</dbReference>
<dbReference type="RefSeq" id="WP_341726164.1">
    <property type="nucleotide sequence ID" value="NZ_JBBWWT010000004.1"/>
</dbReference>
<evidence type="ECO:0000313" key="1">
    <source>
        <dbReference type="EMBL" id="MEL1264988.1"/>
    </source>
</evidence>
<proteinExistence type="predicted"/>
<comment type="caution">
    <text evidence="1">The sequence shown here is derived from an EMBL/GenBank/DDBJ whole genome shotgun (WGS) entry which is preliminary data.</text>
</comment>
<sequence length="139" mass="14949">MLDVATLHRRACRVLPEKIQTCGVLAGAMDEPRLAVLLLPLARRRQGGIAYRLAAATLAALAADPLAYLQDAYRAREGLGRRIAPLLYGAWRQVGHGGMACFHTVSRDGRASLALLPARKRAVYAWNDHGLAGDGILAP</sequence>
<dbReference type="EMBL" id="JBBWWT010000004">
    <property type="protein sequence ID" value="MEL1264988.1"/>
    <property type="molecule type" value="Genomic_DNA"/>
</dbReference>
<accession>A0ABU9J178</accession>
<organism evidence="1 2">
    <name type="scientific">Pseudoxanthomonas putridarboris</name>
    <dbReference type="NCBI Taxonomy" id="752605"/>
    <lineage>
        <taxon>Bacteria</taxon>
        <taxon>Pseudomonadati</taxon>
        <taxon>Pseudomonadota</taxon>
        <taxon>Gammaproteobacteria</taxon>
        <taxon>Lysobacterales</taxon>
        <taxon>Lysobacteraceae</taxon>
        <taxon>Pseudoxanthomonas</taxon>
    </lineage>
</organism>
<keyword evidence="2" id="KW-1185">Reference proteome</keyword>